<dbReference type="InterPro" id="IPR004516">
    <property type="entry name" value="HisRS/HisZ"/>
</dbReference>
<feature type="binding site" evidence="10">
    <location>
        <position position="269"/>
    </location>
    <ligand>
        <name>L-histidine</name>
        <dbReference type="ChEBI" id="CHEBI:57595"/>
    </ligand>
</feature>
<dbReference type="GO" id="GO:0005737">
    <property type="term" value="C:cytoplasm"/>
    <property type="evidence" value="ECO:0007669"/>
    <property type="project" value="UniProtKB-SubCell"/>
</dbReference>
<dbReference type="PIRSF" id="PIRSF001549">
    <property type="entry name" value="His-tRNA_synth"/>
    <property type="match status" value="1"/>
</dbReference>
<evidence type="ECO:0000313" key="12">
    <source>
        <dbReference type="EMBL" id="SDD65659.1"/>
    </source>
</evidence>
<feature type="binding site" evidence="10">
    <location>
        <position position="114"/>
    </location>
    <ligand>
        <name>L-histidine</name>
        <dbReference type="ChEBI" id="CHEBI:57595"/>
    </ligand>
</feature>
<dbReference type="STRING" id="69960.SAMN05421720_101169"/>
<keyword evidence="7 9" id="KW-0963">Cytoplasm</keyword>
<comment type="subunit">
    <text evidence="4 9">Heteromultimer composed of HisG and HisZ subunits.</text>
</comment>
<dbReference type="Proteomes" id="UP000199412">
    <property type="component" value="Unassembled WGS sequence"/>
</dbReference>
<evidence type="ECO:0000256" key="6">
    <source>
        <dbReference type="ARBA" id="ARBA00020397"/>
    </source>
</evidence>
<dbReference type="HAMAP" id="MF_00125">
    <property type="entry name" value="HisZ"/>
    <property type="match status" value="1"/>
</dbReference>
<feature type="binding site" evidence="10">
    <location>
        <position position="132"/>
    </location>
    <ligand>
        <name>L-histidine</name>
        <dbReference type="ChEBI" id="CHEBI:57595"/>
    </ligand>
</feature>
<dbReference type="UniPathway" id="UPA00031">
    <property type="reaction ID" value="UER00006"/>
</dbReference>
<evidence type="ECO:0000256" key="3">
    <source>
        <dbReference type="ARBA" id="ARBA00005539"/>
    </source>
</evidence>
<dbReference type="InterPro" id="IPR041715">
    <property type="entry name" value="HisRS-like_core"/>
</dbReference>
<evidence type="ECO:0000256" key="10">
    <source>
        <dbReference type="PIRSR" id="PIRSR001549-1"/>
    </source>
</evidence>
<dbReference type="PANTHER" id="PTHR43707:SF1">
    <property type="entry name" value="HISTIDINE--TRNA LIGASE, MITOCHONDRIAL-RELATED"/>
    <property type="match status" value="1"/>
</dbReference>
<feature type="binding site" evidence="10">
    <location>
        <position position="128"/>
    </location>
    <ligand>
        <name>L-histidine</name>
        <dbReference type="ChEBI" id="CHEBI:57595"/>
    </ligand>
</feature>
<keyword evidence="12" id="KW-0328">Glycosyltransferase</keyword>
<keyword evidence="12" id="KW-0808">Transferase</keyword>
<feature type="domain" description="Aminoacyl-transfer RNA synthetases class-II family profile" evidence="11">
    <location>
        <begin position="35"/>
        <end position="361"/>
    </location>
</feature>
<reference evidence="12 13" key="1">
    <citation type="submission" date="2016-10" db="EMBL/GenBank/DDBJ databases">
        <authorList>
            <person name="de Groot N.N."/>
        </authorList>
    </citation>
    <scope>NUCLEOTIDE SEQUENCE [LARGE SCALE GENOMIC DNA]</scope>
    <source>
        <strain evidence="12 13">ATCC 700224</strain>
    </source>
</reference>
<comment type="subcellular location">
    <subcellularLocation>
        <location evidence="1 9">Cytoplasm</location>
    </subcellularLocation>
</comment>
<sequence length="383" mass="40121">MTDIPHAALLPNGLSDVLPPRAEHEAHIVEQLMAFVAGHGYHRVKPPLIEFEDGLLSGAGAALTRDTFRVMDPVSQRMMAVRPDFTVQIGRIATSRLARTPRPLRLCYAGQVLRVRGTQLRPERQFTQVGAELIGATGEAAEAEVIVLVAEALEAVGAADLTLDLNLPTLLGVLVDAHGLDAEHHAELRAAVDHKDVAAVRTLAPSGLGGLLVSLIQATGPAQETLAEIGGLGLPDPAAERVAALGRLVARIESAHPGLPLTVDVLESRGFEYYTGIGFSVFARRARGELARGGRYGAGPGDSAEPSAGFTLMMDAVLDAVPPAASPARGLAPPGHDRALAARLRREGWIVLNALDGTDDPAAEARRLGCTHLLGASGPEGLD</sequence>
<dbReference type="EMBL" id="FNAP01000001">
    <property type="protein sequence ID" value="SDD65659.1"/>
    <property type="molecule type" value="Genomic_DNA"/>
</dbReference>
<evidence type="ECO:0000256" key="2">
    <source>
        <dbReference type="ARBA" id="ARBA00004667"/>
    </source>
</evidence>
<dbReference type="PANTHER" id="PTHR43707">
    <property type="entry name" value="HISTIDYL-TRNA SYNTHETASE"/>
    <property type="match status" value="1"/>
</dbReference>
<evidence type="ECO:0000256" key="7">
    <source>
        <dbReference type="ARBA" id="ARBA00022490"/>
    </source>
</evidence>
<dbReference type="PROSITE" id="PS50862">
    <property type="entry name" value="AA_TRNA_LIGASE_II"/>
    <property type="match status" value="1"/>
</dbReference>
<evidence type="ECO:0000256" key="8">
    <source>
        <dbReference type="ARBA" id="ARBA00025246"/>
    </source>
</evidence>
<evidence type="ECO:0000256" key="5">
    <source>
        <dbReference type="ARBA" id="ARBA00011738"/>
    </source>
</evidence>
<keyword evidence="13" id="KW-1185">Reference proteome</keyword>
<comment type="function">
    <text evidence="8 9">Required for the first step of histidine biosynthesis. May allow the feedback regulation of ATP phosphoribosyltransferase activity by histidine.</text>
</comment>
<dbReference type="GO" id="GO:0000105">
    <property type="term" value="P:L-histidine biosynthetic process"/>
    <property type="evidence" value="ECO:0007669"/>
    <property type="project" value="UniProtKB-UniRule"/>
</dbReference>
<dbReference type="GO" id="GO:0016757">
    <property type="term" value="F:glycosyltransferase activity"/>
    <property type="evidence" value="ECO:0007669"/>
    <property type="project" value="UniProtKB-KW"/>
</dbReference>
<gene>
    <name evidence="9" type="primary">hisZ</name>
    <name evidence="12" type="ORF">SAMN05421720_101169</name>
</gene>
<dbReference type="Gene3D" id="3.30.930.10">
    <property type="entry name" value="Bira Bifunctional Protein, Domain 2"/>
    <property type="match status" value="1"/>
</dbReference>
<dbReference type="InterPro" id="IPR045864">
    <property type="entry name" value="aa-tRNA-synth_II/BPL/LPL"/>
</dbReference>
<feature type="binding site" evidence="10">
    <location>
        <begin position="84"/>
        <end position="86"/>
    </location>
    <ligand>
        <name>L-histidine</name>
        <dbReference type="ChEBI" id="CHEBI:57595"/>
    </ligand>
</feature>
<protein>
    <recommendedName>
        <fullName evidence="6 9">ATP phosphoribosyltransferase regulatory subunit</fullName>
    </recommendedName>
</protein>
<evidence type="ECO:0000256" key="1">
    <source>
        <dbReference type="ARBA" id="ARBA00004496"/>
    </source>
</evidence>
<dbReference type="GO" id="GO:0006427">
    <property type="term" value="P:histidyl-tRNA aminoacylation"/>
    <property type="evidence" value="ECO:0007669"/>
    <property type="project" value="TreeGrafter"/>
</dbReference>
<comment type="similarity">
    <text evidence="3 9">Belongs to the class-II aminoacyl-tRNA synthetase family. HisZ subfamily.</text>
</comment>
<dbReference type="SUPFAM" id="SSF55681">
    <property type="entry name" value="Class II aaRS and biotin synthetases"/>
    <property type="match status" value="1"/>
</dbReference>
<keyword evidence="9" id="KW-0368">Histidine biosynthesis</keyword>
<dbReference type="OrthoDB" id="9769617at2"/>
<comment type="miscellaneous">
    <text evidence="9">This function is generally fulfilled by the C-terminal part of HisG, which is missing in some bacteria such as this one.</text>
</comment>
<comment type="pathway">
    <text evidence="2 9">Amino-acid biosynthesis; L-histidine biosynthesis; L-histidine from 5-phospho-alpha-D-ribose 1-diphosphate: step 1/9.</text>
</comment>
<accession>A0A1G6WIR3</accession>
<comment type="subunit">
    <text evidence="5">Homodimer.</text>
</comment>
<feature type="binding site" evidence="10">
    <location>
        <begin position="273"/>
        <end position="274"/>
    </location>
    <ligand>
        <name>L-histidine</name>
        <dbReference type="ChEBI" id="CHEBI:57595"/>
    </ligand>
</feature>
<dbReference type="InterPro" id="IPR004517">
    <property type="entry name" value="HisZ"/>
</dbReference>
<dbReference type="InterPro" id="IPR006195">
    <property type="entry name" value="aa-tRNA-synth_II"/>
</dbReference>
<keyword evidence="9" id="KW-0028">Amino-acid biosynthesis</keyword>
<evidence type="ECO:0000256" key="4">
    <source>
        <dbReference type="ARBA" id="ARBA00011496"/>
    </source>
</evidence>
<evidence type="ECO:0000313" key="13">
    <source>
        <dbReference type="Proteomes" id="UP000199412"/>
    </source>
</evidence>
<dbReference type="Pfam" id="PF13393">
    <property type="entry name" value="tRNA-synt_His"/>
    <property type="match status" value="1"/>
</dbReference>
<dbReference type="AlphaFoldDB" id="A0A1G6WIR3"/>
<organism evidence="12 13">
    <name type="scientific">Rhodospira trueperi</name>
    <dbReference type="NCBI Taxonomy" id="69960"/>
    <lineage>
        <taxon>Bacteria</taxon>
        <taxon>Pseudomonadati</taxon>
        <taxon>Pseudomonadota</taxon>
        <taxon>Alphaproteobacteria</taxon>
        <taxon>Rhodospirillales</taxon>
        <taxon>Rhodospirillaceae</taxon>
        <taxon>Rhodospira</taxon>
    </lineage>
</organism>
<evidence type="ECO:0000256" key="9">
    <source>
        <dbReference type="HAMAP-Rule" id="MF_00125"/>
    </source>
</evidence>
<proteinExistence type="inferred from homology"/>
<name>A0A1G6WIR3_9PROT</name>
<evidence type="ECO:0000259" key="11">
    <source>
        <dbReference type="PROSITE" id="PS50862"/>
    </source>
</evidence>
<dbReference type="RefSeq" id="WP_092780674.1">
    <property type="nucleotide sequence ID" value="NZ_FNAP01000001.1"/>
</dbReference>
<dbReference type="GO" id="GO:0004821">
    <property type="term" value="F:histidine-tRNA ligase activity"/>
    <property type="evidence" value="ECO:0007669"/>
    <property type="project" value="TreeGrafter"/>
</dbReference>